<reference evidence="2" key="1">
    <citation type="submission" date="2023-06" db="EMBL/GenBank/DDBJ databases">
        <title>Multi-omics analyses reveal the molecular pathogenesis toolkit of Lasiodiplodia hormozganensis, a cross-kingdom pathogen.</title>
        <authorList>
            <person name="Felix C."/>
            <person name="Meneses R."/>
            <person name="Goncalves M.F.M."/>
            <person name="Tilleman L."/>
            <person name="Duarte A.S."/>
            <person name="Jorrin-Novo J.V."/>
            <person name="Van De Peer Y."/>
            <person name="Deforce D."/>
            <person name="Van Nieuwerburgh F."/>
            <person name="Esteves A.C."/>
            <person name="Alves A."/>
        </authorList>
    </citation>
    <scope>NUCLEOTIDE SEQUENCE</scope>
    <source>
        <strain evidence="2">CBS 339.90</strain>
    </source>
</reference>
<accession>A0AA39Z789</accession>
<feature type="compositionally biased region" description="Acidic residues" evidence="1">
    <location>
        <begin position="244"/>
        <end position="268"/>
    </location>
</feature>
<dbReference type="EMBL" id="JAUJDW010000001">
    <property type="protein sequence ID" value="KAK0664984.1"/>
    <property type="molecule type" value="Genomic_DNA"/>
</dbReference>
<dbReference type="Proteomes" id="UP001175001">
    <property type="component" value="Unassembled WGS sequence"/>
</dbReference>
<feature type="region of interest" description="Disordered" evidence="1">
    <location>
        <begin position="186"/>
        <end position="290"/>
    </location>
</feature>
<gene>
    <name evidence="2" type="ORF">DIS24_g409</name>
</gene>
<evidence type="ECO:0000313" key="3">
    <source>
        <dbReference type="Proteomes" id="UP001175001"/>
    </source>
</evidence>
<proteinExistence type="predicted"/>
<protein>
    <submittedName>
        <fullName evidence="2">Uncharacterized protein</fullName>
    </submittedName>
</protein>
<dbReference type="AlphaFoldDB" id="A0AA39Z789"/>
<sequence>MQDDDNIDWHAFLKDSVLTDDDSTTTTTTTANPEPPLVLRKHSPELTSWLLEEPICRSLMPSYYRHHPSHKDRMRLPHARFARANDLRRTVSICCARERIFSDDDRDAIPVPMGTPWPPGATGRLRHPPRLRPGAKGLRAVGFDVPRNYAGKKKVWSHSEWFVPEPTRLGREVWTIDEGARGGIRVDEGERDEDVVMGGTDENGTDAQEGVAVDGEFDIPFPPLTRSSEPSYHGPLREYAGYVSDDDSDSDSDSGSDSDDSDDDDSDDESRSSGRFLRLGERMVQDADDDDVQKITDAFAAFDGDHTGVAGYDDNAAYTNGSRFCG</sequence>
<keyword evidence="3" id="KW-1185">Reference proteome</keyword>
<feature type="region of interest" description="Disordered" evidence="1">
    <location>
        <begin position="106"/>
        <end position="133"/>
    </location>
</feature>
<organism evidence="2 3">
    <name type="scientific">Lasiodiplodia hormozganensis</name>
    <dbReference type="NCBI Taxonomy" id="869390"/>
    <lineage>
        <taxon>Eukaryota</taxon>
        <taxon>Fungi</taxon>
        <taxon>Dikarya</taxon>
        <taxon>Ascomycota</taxon>
        <taxon>Pezizomycotina</taxon>
        <taxon>Dothideomycetes</taxon>
        <taxon>Dothideomycetes incertae sedis</taxon>
        <taxon>Botryosphaeriales</taxon>
        <taxon>Botryosphaeriaceae</taxon>
        <taxon>Lasiodiplodia</taxon>
    </lineage>
</organism>
<evidence type="ECO:0000256" key="1">
    <source>
        <dbReference type="SAM" id="MobiDB-lite"/>
    </source>
</evidence>
<comment type="caution">
    <text evidence="2">The sequence shown here is derived from an EMBL/GenBank/DDBJ whole genome shotgun (WGS) entry which is preliminary data.</text>
</comment>
<name>A0AA39Z789_9PEZI</name>
<evidence type="ECO:0000313" key="2">
    <source>
        <dbReference type="EMBL" id="KAK0664984.1"/>
    </source>
</evidence>